<accession>A0A2T0MGJ9</accession>
<dbReference type="AlphaFoldDB" id="A0A2T0MGJ9"/>
<protein>
    <recommendedName>
        <fullName evidence="3">Prenyltransferase/squalene oxidase-like repeat protein</fullName>
    </recommendedName>
</protein>
<sequence>MLKEKKNIIERIFDSRDDNGLWKVIPKTHKHYPDYMHYVPNYKASLWTLILLAELECDKDDVRIKKPLETVKTHLFDEEHGIYTLKEDHFPIPCLNGNMLYLDCYFNDAPDEKSNRLLDFFCKNQRFDDGKYEEPKNQFCTNTSCYGKHTCYWGIVKLFKGISFIPKDRRDDKVKTLKERCINFILKHRVCYSSRNPEKVMINKLDLLTFPNFYKGDFLEILWLLKREEVESEKLIPAIELLKSKKTKDGKWPLERTMNNMVTSVGKVNAPNPFVTQRANEVLTYYEKKVSNNTQTA</sequence>
<dbReference type="Proteomes" id="UP000237640">
    <property type="component" value="Unassembled WGS sequence"/>
</dbReference>
<dbReference type="OrthoDB" id="370326at2"/>
<gene>
    <name evidence="1" type="ORF">CLV81_0653</name>
</gene>
<dbReference type="EMBL" id="PVYX01000001">
    <property type="protein sequence ID" value="PRX56656.1"/>
    <property type="molecule type" value="Genomic_DNA"/>
</dbReference>
<reference evidence="1 2" key="1">
    <citation type="submission" date="2018-03" db="EMBL/GenBank/DDBJ databases">
        <title>Genomic Encyclopedia of Archaeal and Bacterial Type Strains, Phase II (KMG-II): from individual species to whole genera.</title>
        <authorList>
            <person name="Goeker M."/>
        </authorList>
    </citation>
    <scope>NUCLEOTIDE SEQUENCE [LARGE SCALE GENOMIC DNA]</scope>
    <source>
        <strain evidence="1 2">DSM 25027</strain>
    </source>
</reference>
<organism evidence="1 2">
    <name type="scientific">Flagellimonas meridianipacifica</name>
    <dbReference type="NCBI Taxonomy" id="1080225"/>
    <lineage>
        <taxon>Bacteria</taxon>
        <taxon>Pseudomonadati</taxon>
        <taxon>Bacteroidota</taxon>
        <taxon>Flavobacteriia</taxon>
        <taxon>Flavobacteriales</taxon>
        <taxon>Flavobacteriaceae</taxon>
        <taxon>Flagellimonas</taxon>
    </lineage>
</organism>
<proteinExistence type="predicted"/>
<comment type="caution">
    <text evidence="1">The sequence shown here is derived from an EMBL/GenBank/DDBJ whole genome shotgun (WGS) entry which is preliminary data.</text>
</comment>
<keyword evidence="2" id="KW-1185">Reference proteome</keyword>
<name>A0A2T0MGJ9_9FLAO</name>
<evidence type="ECO:0000313" key="2">
    <source>
        <dbReference type="Proteomes" id="UP000237640"/>
    </source>
</evidence>
<evidence type="ECO:0000313" key="1">
    <source>
        <dbReference type="EMBL" id="PRX56656.1"/>
    </source>
</evidence>
<dbReference type="RefSeq" id="WP_106143607.1">
    <property type="nucleotide sequence ID" value="NZ_PVYX01000001.1"/>
</dbReference>
<evidence type="ECO:0008006" key="3">
    <source>
        <dbReference type="Google" id="ProtNLM"/>
    </source>
</evidence>